<evidence type="ECO:0000313" key="2">
    <source>
        <dbReference type="EMBL" id="GLK52784.1"/>
    </source>
</evidence>
<dbReference type="InterPro" id="IPR001466">
    <property type="entry name" value="Beta-lactam-related"/>
</dbReference>
<dbReference type="InterPro" id="IPR012338">
    <property type="entry name" value="Beta-lactam/transpept-like"/>
</dbReference>
<dbReference type="InterPro" id="IPR052907">
    <property type="entry name" value="Beta-lactamase/esterase"/>
</dbReference>
<accession>A0A9W6MPA7</accession>
<reference evidence="2" key="1">
    <citation type="journal article" date="2014" name="Int. J. Syst. Evol. Microbiol.">
        <title>Complete genome sequence of Corynebacterium casei LMG S-19264T (=DSM 44701T), isolated from a smear-ripened cheese.</title>
        <authorList>
            <consortium name="US DOE Joint Genome Institute (JGI-PGF)"/>
            <person name="Walter F."/>
            <person name="Albersmeier A."/>
            <person name="Kalinowski J."/>
            <person name="Ruckert C."/>
        </authorList>
    </citation>
    <scope>NUCLEOTIDE SEQUENCE</scope>
    <source>
        <strain evidence="2">VKM B-1513</strain>
    </source>
</reference>
<protein>
    <submittedName>
        <fullName evidence="2">Esterase</fullName>
    </submittedName>
</protein>
<comment type="caution">
    <text evidence="2">The sequence shown here is derived from an EMBL/GenBank/DDBJ whole genome shotgun (WGS) entry which is preliminary data.</text>
</comment>
<dbReference type="SUPFAM" id="SSF56601">
    <property type="entry name" value="beta-lactamase/transpeptidase-like"/>
    <property type="match status" value="1"/>
</dbReference>
<feature type="domain" description="Beta-lactamase-related" evidence="1">
    <location>
        <begin position="45"/>
        <end position="386"/>
    </location>
</feature>
<dbReference type="EMBL" id="BSFE01000006">
    <property type="protein sequence ID" value="GLK52784.1"/>
    <property type="molecule type" value="Genomic_DNA"/>
</dbReference>
<evidence type="ECO:0000259" key="1">
    <source>
        <dbReference type="Pfam" id="PF00144"/>
    </source>
</evidence>
<dbReference type="PANTHER" id="PTHR43319:SF3">
    <property type="entry name" value="BETA-LACTAMASE-RELATED DOMAIN-CONTAINING PROTEIN"/>
    <property type="match status" value="1"/>
</dbReference>
<evidence type="ECO:0000313" key="3">
    <source>
        <dbReference type="Proteomes" id="UP001143486"/>
    </source>
</evidence>
<dbReference type="Pfam" id="PF00144">
    <property type="entry name" value="Beta-lactamase"/>
    <property type="match status" value="1"/>
</dbReference>
<gene>
    <name evidence="2" type="ORF">GCM10017621_22920</name>
</gene>
<sequence length="397" mass="43081">MRQYRPCSGAPERVSQIVMTTDTLPAVHGSVAPGFEPVRDAFLANWSDQDEIGAGFALRIDGETVVDIHAGWADRKKSRDWQADTLVPVYSTGKAVAALVMAKLVDRGLLQYDVPVADYWPEFAAGGKSQVTVAQALSHQAGLSGIAEEMDAGDWFDAAKIEDRLARQAPLWELGTGSGYHPVTFGFIADALARRTDGRSIGAILREDICGPAGIDFHVGLPESEHARTAEHAMPRQVPDLGERTRPRELAFLKAWSSPGRRGATEWRKAEFPAANAHATASALARLMGVYALDGKLDDKRFLSAATLEALVKERVAGPDKVLPFDLSWAAGVMRNTRTQFYGPTPEAVGHSGWGGSCAFADPVRRLTGAYVMNRQQHYLAGDPRPMRIIEAVYGCL</sequence>
<organism evidence="2 3">
    <name type="scientific">Maricaulis virginensis</name>
    <dbReference type="NCBI Taxonomy" id="144022"/>
    <lineage>
        <taxon>Bacteria</taxon>
        <taxon>Pseudomonadati</taxon>
        <taxon>Pseudomonadota</taxon>
        <taxon>Alphaproteobacteria</taxon>
        <taxon>Maricaulales</taxon>
        <taxon>Maricaulaceae</taxon>
        <taxon>Maricaulis</taxon>
    </lineage>
</organism>
<dbReference type="Gene3D" id="3.40.710.10">
    <property type="entry name" value="DD-peptidase/beta-lactamase superfamily"/>
    <property type="match status" value="1"/>
</dbReference>
<dbReference type="PANTHER" id="PTHR43319">
    <property type="entry name" value="BETA-LACTAMASE-RELATED"/>
    <property type="match status" value="1"/>
</dbReference>
<reference evidence="2" key="2">
    <citation type="submission" date="2023-01" db="EMBL/GenBank/DDBJ databases">
        <authorList>
            <person name="Sun Q."/>
            <person name="Evtushenko L."/>
        </authorList>
    </citation>
    <scope>NUCLEOTIDE SEQUENCE</scope>
    <source>
        <strain evidence="2">VKM B-1513</strain>
    </source>
</reference>
<name>A0A9W6MPA7_9PROT</name>
<dbReference type="AlphaFoldDB" id="A0A9W6MPA7"/>
<proteinExistence type="predicted"/>
<keyword evidence="3" id="KW-1185">Reference proteome</keyword>
<dbReference type="Proteomes" id="UP001143486">
    <property type="component" value="Unassembled WGS sequence"/>
</dbReference>